<dbReference type="Gene3D" id="3.30.70.3250">
    <property type="entry name" value="Ribonuclease P, Pop5 subunit"/>
    <property type="match status" value="1"/>
</dbReference>
<evidence type="ECO:0000313" key="3">
    <source>
        <dbReference type="EMBL" id="SZX61716.1"/>
    </source>
</evidence>
<keyword evidence="4" id="KW-1185">Reference proteome</keyword>
<dbReference type="STRING" id="3088.A0A383VBI8"/>
<name>A0A383VBI8_TETOB</name>
<evidence type="ECO:0000256" key="2">
    <source>
        <dbReference type="ARBA" id="ARBA00022694"/>
    </source>
</evidence>
<protein>
    <submittedName>
        <fullName evidence="3">Uncharacterized protein</fullName>
    </submittedName>
</protein>
<reference evidence="3 4" key="1">
    <citation type="submission" date="2016-10" db="EMBL/GenBank/DDBJ databases">
        <authorList>
            <person name="Cai Z."/>
        </authorList>
    </citation>
    <scope>NUCLEOTIDE SEQUENCE [LARGE SCALE GENOMIC DNA]</scope>
</reference>
<proteinExistence type="inferred from homology"/>
<evidence type="ECO:0000256" key="1">
    <source>
        <dbReference type="ARBA" id="ARBA00010800"/>
    </source>
</evidence>
<dbReference type="EMBL" id="FNXT01000170">
    <property type="protein sequence ID" value="SZX61716.1"/>
    <property type="molecule type" value="Genomic_DNA"/>
</dbReference>
<dbReference type="InterPro" id="IPR038085">
    <property type="entry name" value="Rnp2-like_sf"/>
</dbReference>
<dbReference type="PANTHER" id="PTHR15441:SF2">
    <property type="entry name" value="RIBONUCLEASE P_MRP PROTEIN SUBUNIT POP5"/>
    <property type="match status" value="1"/>
</dbReference>
<dbReference type="PANTHER" id="PTHR15441">
    <property type="entry name" value="RIBONUCLEASE P PROTEIN SUBUNIT P14"/>
    <property type="match status" value="1"/>
</dbReference>
<dbReference type="InterPro" id="IPR002759">
    <property type="entry name" value="Pop5/Rpp14/Rnp2-like"/>
</dbReference>
<organism evidence="3 4">
    <name type="scientific">Tetradesmus obliquus</name>
    <name type="common">Green alga</name>
    <name type="synonym">Acutodesmus obliquus</name>
    <dbReference type="NCBI Taxonomy" id="3088"/>
    <lineage>
        <taxon>Eukaryota</taxon>
        <taxon>Viridiplantae</taxon>
        <taxon>Chlorophyta</taxon>
        <taxon>core chlorophytes</taxon>
        <taxon>Chlorophyceae</taxon>
        <taxon>CS clade</taxon>
        <taxon>Sphaeropleales</taxon>
        <taxon>Scenedesmaceae</taxon>
        <taxon>Tetradesmus</taxon>
    </lineage>
</organism>
<dbReference type="GO" id="GO:0001682">
    <property type="term" value="P:tRNA 5'-leader removal"/>
    <property type="evidence" value="ECO:0007669"/>
    <property type="project" value="InterPro"/>
</dbReference>
<accession>A0A383VBI8</accession>
<sequence length="142" mass="15222">MVRFKNRCLILYVKAKDGRAHESLGPALPAAIRSSILQHQGEAGLEAASPSLSVLHYNHLAGVAVVRIARSEHAKVLSSCLKMTLVDYKGVTVKLLKLTGAFRVAKTAAAEHIAKLMAPLKLGPDQQATAAMLQEKLAALYI</sequence>
<dbReference type="SUPFAM" id="SSF160350">
    <property type="entry name" value="Rnp2-like"/>
    <property type="match status" value="1"/>
</dbReference>
<dbReference type="Pfam" id="PF01900">
    <property type="entry name" value="RNase_P_Rpp14"/>
    <property type="match status" value="1"/>
</dbReference>
<dbReference type="GO" id="GO:0005730">
    <property type="term" value="C:nucleolus"/>
    <property type="evidence" value="ECO:0007669"/>
    <property type="project" value="TreeGrafter"/>
</dbReference>
<dbReference type="Proteomes" id="UP000256970">
    <property type="component" value="Unassembled WGS sequence"/>
</dbReference>
<dbReference type="GO" id="GO:0000172">
    <property type="term" value="C:ribonuclease MRP complex"/>
    <property type="evidence" value="ECO:0007669"/>
    <property type="project" value="TreeGrafter"/>
</dbReference>
<comment type="similarity">
    <text evidence="1">Belongs to the eukaryotic/archaeal RNase P protein component 2 family.</text>
</comment>
<dbReference type="AlphaFoldDB" id="A0A383VBI8"/>
<dbReference type="GO" id="GO:0033204">
    <property type="term" value="F:ribonuclease P RNA binding"/>
    <property type="evidence" value="ECO:0007669"/>
    <property type="project" value="TreeGrafter"/>
</dbReference>
<gene>
    <name evidence="3" type="ORF">BQ4739_LOCUS2280</name>
</gene>
<keyword evidence="2" id="KW-0819">tRNA processing</keyword>
<evidence type="ECO:0000313" key="4">
    <source>
        <dbReference type="Proteomes" id="UP000256970"/>
    </source>
</evidence>
<dbReference type="GO" id="GO:0030681">
    <property type="term" value="C:multimeric ribonuclease P complex"/>
    <property type="evidence" value="ECO:0007669"/>
    <property type="project" value="TreeGrafter"/>
</dbReference>